<dbReference type="AlphaFoldDB" id="A0A2G5TL77"/>
<keyword evidence="2" id="KW-1185">Reference proteome</keyword>
<gene>
    <name evidence="1" type="primary">Cnig_chr_V.g20088</name>
    <name evidence="1" type="ORF">B9Z55_020088</name>
</gene>
<evidence type="ECO:0000313" key="1">
    <source>
        <dbReference type="EMBL" id="PIC28042.1"/>
    </source>
</evidence>
<dbReference type="EMBL" id="PDUG01000005">
    <property type="protein sequence ID" value="PIC28042.1"/>
    <property type="molecule type" value="Genomic_DNA"/>
</dbReference>
<sequence>MIVTRRQEESCRNVEIKKNLFSQVKECGWDSDSDNELDLICVSDLCPLDQITLHEYSECTQRILFLGIMLVYYFGWSEIGRPTAGRSTDRFRAFACYVE</sequence>
<dbReference type="Proteomes" id="UP000230233">
    <property type="component" value="Chromosome V"/>
</dbReference>
<comment type="caution">
    <text evidence="1">The sequence shown here is derived from an EMBL/GenBank/DDBJ whole genome shotgun (WGS) entry which is preliminary data.</text>
</comment>
<accession>A0A2G5TL77</accession>
<organism evidence="1 2">
    <name type="scientific">Caenorhabditis nigoni</name>
    <dbReference type="NCBI Taxonomy" id="1611254"/>
    <lineage>
        <taxon>Eukaryota</taxon>
        <taxon>Metazoa</taxon>
        <taxon>Ecdysozoa</taxon>
        <taxon>Nematoda</taxon>
        <taxon>Chromadorea</taxon>
        <taxon>Rhabditida</taxon>
        <taxon>Rhabditina</taxon>
        <taxon>Rhabditomorpha</taxon>
        <taxon>Rhabditoidea</taxon>
        <taxon>Rhabditidae</taxon>
        <taxon>Peloderinae</taxon>
        <taxon>Caenorhabditis</taxon>
    </lineage>
</organism>
<protein>
    <submittedName>
        <fullName evidence="1">Uncharacterized protein</fullName>
    </submittedName>
</protein>
<proteinExistence type="predicted"/>
<reference evidence="2" key="1">
    <citation type="submission" date="2017-10" db="EMBL/GenBank/DDBJ databases">
        <title>Rapid genome shrinkage in a self-fertile nematode reveals novel sperm competition proteins.</title>
        <authorList>
            <person name="Yin D."/>
            <person name="Schwarz E.M."/>
            <person name="Thomas C.G."/>
            <person name="Felde R.L."/>
            <person name="Korf I.F."/>
            <person name="Cutter A.D."/>
            <person name="Schartner C.M."/>
            <person name="Ralston E.J."/>
            <person name="Meyer B.J."/>
            <person name="Haag E.S."/>
        </authorList>
    </citation>
    <scope>NUCLEOTIDE SEQUENCE [LARGE SCALE GENOMIC DNA]</scope>
    <source>
        <strain evidence="2">JU1422</strain>
    </source>
</reference>
<name>A0A2G5TL77_9PELO</name>
<evidence type="ECO:0000313" key="2">
    <source>
        <dbReference type="Proteomes" id="UP000230233"/>
    </source>
</evidence>